<gene>
    <name evidence="1" type="ORF">PEVE_00016428</name>
</gene>
<proteinExistence type="predicted"/>
<organism evidence="1 2">
    <name type="scientific">Porites evermanni</name>
    <dbReference type="NCBI Taxonomy" id="104178"/>
    <lineage>
        <taxon>Eukaryota</taxon>
        <taxon>Metazoa</taxon>
        <taxon>Cnidaria</taxon>
        <taxon>Anthozoa</taxon>
        <taxon>Hexacorallia</taxon>
        <taxon>Scleractinia</taxon>
        <taxon>Fungiina</taxon>
        <taxon>Poritidae</taxon>
        <taxon>Porites</taxon>
    </lineage>
</organism>
<reference evidence="1 2" key="1">
    <citation type="submission" date="2022-05" db="EMBL/GenBank/DDBJ databases">
        <authorList>
            <consortium name="Genoscope - CEA"/>
            <person name="William W."/>
        </authorList>
    </citation>
    <scope>NUCLEOTIDE SEQUENCE [LARGE SCALE GENOMIC DNA]</scope>
</reference>
<name>A0ABN8S4R7_9CNID</name>
<evidence type="ECO:0000313" key="1">
    <source>
        <dbReference type="EMBL" id="CAH3185879.1"/>
    </source>
</evidence>
<comment type="caution">
    <text evidence="1">The sequence shown here is derived from an EMBL/GenBank/DDBJ whole genome shotgun (WGS) entry which is preliminary data.</text>
</comment>
<protein>
    <recommendedName>
        <fullName evidence="3">Plastocyanin-like domain-containing protein</fullName>
    </recommendedName>
</protein>
<evidence type="ECO:0000313" key="2">
    <source>
        <dbReference type="Proteomes" id="UP001159427"/>
    </source>
</evidence>
<sequence length="302" mass="34425">MLEVHTQVYGTGRMQKFPENDFKSLYEEVMMALGFTHDPFTGVKKNGDLFYGWHQYYIHATNGGMAPNSKQPLNFSKFLKSKWLTDAQDFEVKKPTIVVNISNSEAIISGSPPHKVLRPRKSTILRGVKIVSGESLVLIKLPDEDNLGGVILDEGWYQLSAQDSTYPRDVPLYKSPQFEVGTVEFDPCIVTGTKKPSQECGVTKYNIKVNVWFSPAKTHCGIHNHHTDPEMLEVHTQVYGTGRMQKFHKNDFKSLYEEVMMAPGFTHDPFTGVKKNGDLFYGWHQYYSDTDCIWMAIEYHPA</sequence>
<dbReference type="EMBL" id="CALNXI010002293">
    <property type="protein sequence ID" value="CAH3185879.1"/>
    <property type="molecule type" value="Genomic_DNA"/>
</dbReference>
<evidence type="ECO:0008006" key="3">
    <source>
        <dbReference type="Google" id="ProtNLM"/>
    </source>
</evidence>
<accession>A0ABN8S4R7</accession>
<dbReference type="Proteomes" id="UP001159427">
    <property type="component" value="Unassembled WGS sequence"/>
</dbReference>
<keyword evidence="2" id="KW-1185">Reference proteome</keyword>